<organism evidence="2 3">
    <name type="scientific">Marinobacter lacisalsi</name>
    <dbReference type="NCBI Taxonomy" id="475979"/>
    <lineage>
        <taxon>Bacteria</taxon>
        <taxon>Pseudomonadati</taxon>
        <taxon>Pseudomonadota</taxon>
        <taxon>Gammaproteobacteria</taxon>
        <taxon>Pseudomonadales</taxon>
        <taxon>Marinobacteraceae</taxon>
        <taxon>Marinobacter</taxon>
    </lineage>
</organism>
<dbReference type="EMBL" id="JBHSDI010000061">
    <property type="protein sequence ID" value="MFC4260821.1"/>
    <property type="molecule type" value="Genomic_DNA"/>
</dbReference>
<dbReference type="RefSeq" id="WP_379889738.1">
    <property type="nucleotide sequence ID" value="NZ_JBHSDI010000061.1"/>
</dbReference>
<dbReference type="PANTHER" id="PTHR35586">
    <property type="entry name" value="SLL1691 PROTEIN"/>
    <property type="match status" value="1"/>
</dbReference>
<keyword evidence="3" id="KW-1185">Reference proteome</keyword>
<comment type="caution">
    <text evidence="2">The sequence shown here is derived from an EMBL/GenBank/DDBJ whole genome shotgun (WGS) entry which is preliminary data.</text>
</comment>
<evidence type="ECO:0000259" key="1">
    <source>
        <dbReference type="Pfam" id="PF14261"/>
    </source>
</evidence>
<dbReference type="Proteomes" id="UP001595798">
    <property type="component" value="Unassembled WGS sequence"/>
</dbReference>
<reference evidence="3" key="1">
    <citation type="journal article" date="2019" name="Int. J. Syst. Evol. Microbiol.">
        <title>The Global Catalogue of Microorganisms (GCM) 10K type strain sequencing project: providing services to taxonomists for standard genome sequencing and annotation.</title>
        <authorList>
            <consortium name="The Broad Institute Genomics Platform"/>
            <consortium name="The Broad Institute Genome Sequencing Center for Infectious Disease"/>
            <person name="Wu L."/>
            <person name="Ma J."/>
        </authorList>
    </citation>
    <scope>NUCLEOTIDE SEQUENCE [LARGE SCALE GENOMIC DNA]</scope>
    <source>
        <strain evidence="3">CECT 7297</strain>
    </source>
</reference>
<accession>A0ABV8QKU6</accession>
<proteinExistence type="predicted"/>
<protein>
    <submittedName>
        <fullName evidence="2">DUF4351 domain-containing protein</fullName>
    </submittedName>
</protein>
<dbReference type="PANTHER" id="PTHR35586:SF1">
    <property type="entry name" value="SLL1691 PROTEIN"/>
    <property type="match status" value="1"/>
</dbReference>
<feature type="domain" description="DUF4351" evidence="1">
    <location>
        <begin position="246"/>
        <end position="298"/>
    </location>
</feature>
<sequence length="302" mass="35451">MAKDHRYSHDQNFKNLILDYPLKALEVFCPQEAEALDQENVRIIPLRQEQLKERLGNRFRELDVPLLAEWPDGRREALLFVLEEESDPRRFSIHRLAHYCLDLAELCDTQRIVPVVIFLRTSGNETDHLTLGGDHHQYLNFRYIRCALPEWEAETWWDSPNLVARLLLSVMHWRDDQKLEVYARSVRGLTTLEPDPEKQLKYIDFIDIYSALDDNEMEQYKARYPQENQTMTSLSERLRAEGMAAGIQSGERAVLIRLLERRFGPLNSEILACLNDASQKQLETWADRILDAESLDEIFQTH</sequence>
<evidence type="ECO:0000313" key="3">
    <source>
        <dbReference type="Proteomes" id="UP001595798"/>
    </source>
</evidence>
<dbReference type="InterPro" id="IPR025587">
    <property type="entry name" value="DUF4351"/>
</dbReference>
<dbReference type="Pfam" id="PF14261">
    <property type="entry name" value="DUF4351"/>
    <property type="match status" value="1"/>
</dbReference>
<evidence type="ECO:0000313" key="2">
    <source>
        <dbReference type="EMBL" id="MFC4260821.1"/>
    </source>
</evidence>
<gene>
    <name evidence="2" type="ORF">ACFOZ5_17525</name>
</gene>
<name>A0ABV8QKU6_9GAMM</name>